<dbReference type="GO" id="GO:0047372">
    <property type="term" value="F:monoacylglycerol lipase activity"/>
    <property type="evidence" value="ECO:0007669"/>
    <property type="project" value="TreeGrafter"/>
</dbReference>
<dbReference type="Gene3D" id="3.40.50.1820">
    <property type="entry name" value="alpha/beta hydrolase"/>
    <property type="match status" value="1"/>
</dbReference>
<accession>A0A4R7PB71</accession>
<name>A0A4R7PB71_9GAMM</name>
<dbReference type="InterPro" id="IPR029058">
    <property type="entry name" value="AB_hydrolase_fold"/>
</dbReference>
<sequence>MRILKVLSLAAVLAVIAILGTYLLAPPLFVRGAIATERWASGLQRHEIDASGFHIVYLDSGGTGAPLVLVHGFGGDKDNWTRTARYLHGSLRVIALDLPGFGESDSPPDGVYTIAEQVERLHAFIQKLGLTHVSLGGHSMGGNVVATYAAKYPNEVGSLWLVANSGMNRAPPSELRQRIADTGKNALVPATVEEYRELMPWVMARPPWIPAGVIDVMAARAVAVHDLRARQFSQIVREASTLEERLSGLPIPTHVLWGEIDRAVHVQSVDVLMGLLPQSDRTILPGIGHMPMLEAPKETALDYLAFRKHYRL</sequence>
<dbReference type="InterPro" id="IPR000639">
    <property type="entry name" value="Epox_hydrolase-like"/>
</dbReference>
<dbReference type="GO" id="GO:0046464">
    <property type="term" value="P:acylglycerol catabolic process"/>
    <property type="evidence" value="ECO:0007669"/>
    <property type="project" value="TreeGrafter"/>
</dbReference>
<dbReference type="EMBL" id="SOBT01000008">
    <property type="protein sequence ID" value="TDU31323.1"/>
    <property type="molecule type" value="Genomic_DNA"/>
</dbReference>
<feature type="domain" description="AB hydrolase-1" evidence="1">
    <location>
        <begin position="66"/>
        <end position="174"/>
    </location>
</feature>
<dbReference type="Pfam" id="PF00561">
    <property type="entry name" value="Abhydrolase_1"/>
    <property type="match status" value="1"/>
</dbReference>
<dbReference type="PRINTS" id="PR00111">
    <property type="entry name" value="ABHYDROLASE"/>
</dbReference>
<dbReference type="SUPFAM" id="SSF53474">
    <property type="entry name" value="alpha/beta-Hydrolases"/>
    <property type="match status" value="1"/>
</dbReference>
<comment type="caution">
    <text evidence="2">The sequence shown here is derived from an EMBL/GenBank/DDBJ whole genome shotgun (WGS) entry which is preliminary data.</text>
</comment>
<dbReference type="PRINTS" id="PR00412">
    <property type="entry name" value="EPOXHYDRLASE"/>
</dbReference>
<protein>
    <submittedName>
        <fullName evidence="2">Pimeloyl-ACP methyl ester carboxylesterase</fullName>
    </submittedName>
</protein>
<reference evidence="2 3" key="1">
    <citation type="submission" date="2019-03" db="EMBL/GenBank/DDBJ databases">
        <title>Genomic Encyclopedia of Type Strains, Phase IV (KMG-IV): sequencing the most valuable type-strain genomes for metagenomic binning, comparative biology and taxonomic classification.</title>
        <authorList>
            <person name="Goeker M."/>
        </authorList>
    </citation>
    <scope>NUCLEOTIDE SEQUENCE [LARGE SCALE GENOMIC DNA]</scope>
    <source>
        <strain evidence="2 3">DSM 26377</strain>
    </source>
</reference>
<dbReference type="InterPro" id="IPR050266">
    <property type="entry name" value="AB_hydrolase_sf"/>
</dbReference>
<dbReference type="AlphaFoldDB" id="A0A4R7PB71"/>
<gene>
    <name evidence="2" type="ORF">DFR24_0689</name>
</gene>
<dbReference type="Proteomes" id="UP000295341">
    <property type="component" value="Unassembled WGS sequence"/>
</dbReference>
<dbReference type="InterPro" id="IPR000073">
    <property type="entry name" value="AB_hydrolase_1"/>
</dbReference>
<dbReference type="RefSeq" id="WP_133879916.1">
    <property type="nucleotide sequence ID" value="NZ_MWIN01000014.1"/>
</dbReference>
<dbReference type="GO" id="GO:0016020">
    <property type="term" value="C:membrane"/>
    <property type="evidence" value="ECO:0007669"/>
    <property type="project" value="TreeGrafter"/>
</dbReference>
<evidence type="ECO:0000313" key="2">
    <source>
        <dbReference type="EMBL" id="TDU31323.1"/>
    </source>
</evidence>
<evidence type="ECO:0000313" key="3">
    <source>
        <dbReference type="Proteomes" id="UP000295341"/>
    </source>
</evidence>
<dbReference type="PANTHER" id="PTHR43798:SF5">
    <property type="entry name" value="MONOACYLGLYCEROL LIPASE ABHD6"/>
    <property type="match status" value="1"/>
</dbReference>
<dbReference type="PANTHER" id="PTHR43798">
    <property type="entry name" value="MONOACYLGLYCEROL LIPASE"/>
    <property type="match status" value="1"/>
</dbReference>
<organism evidence="2 3">
    <name type="scientific">Panacagrimonas perspica</name>
    <dbReference type="NCBI Taxonomy" id="381431"/>
    <lineage>
        <taxon>Bacteria</taxon>
        <taxon>Pseudomonadati</taxon>
        <taxon>Pseudomonadota</taxon>
        <taxon>Gammaproteobacteria</taxon>
        <taxon>Nevskiales</taxon>
        <taxon>Nevskiaceae</taxon>
        <taxon>Panacagrimonas</taxon>
    </lineage>
</organism>
<dbReference type="OrthoDB" id="9773293at2"/>
<evidence type="ECO:0000259" key="1">
    <source>
        <dbReference type="Pfam" id="PF00561"/>
    </source>
</evidence>
<proteinExistence type="predicted"/>
<keyword evidence="3" id="KW-1185">Reference proteome</keyword>